<protein>
    <submittedName>
        <fullName evidence="3">Uncharacterized protein</fullName>
    </submittedName>
</protein>
<keyword evidence="1" id="KW-0677">Repeat</keyword>
<dbReference type="OrthoDB" id="10136798at2759"/>
<evidence type="ECO:0000256" key="1">
    <source>
        <dbReference type="ARBA" id="ARBA00022737"/>
    </source>
</evidence>
<comment type="caution">
    <text evidence="3">The sequence shown here is derived from an EMBL/GenBank/DDBJ whole genome shotgun (WGS) entry which is preliminary data.</text>
</comment>
<evidence type="ECO:0000313" key="4">
    <source>
        <dbReference type="Proteomes" id="UP000663834"/>
    </source>
</evidence>
<dbReference type="SUPFAM" id="SSF56112">
    <property type="entry name" value="Protein kinase-like (PK-like)"/>
    <property type="match status" value="1"/>
</dbReference>
<organism evidence="3 4">
    <name type="scientific">Rotaria magnacalcarata</name>
    <dbReference type="NCBI Taxonomy" id="392030"/>
    <lineage>
        <taxon>Eukaryota</taxon>
        <taxon>Metazoa</taxon>
        <taxon>Spiralia</taxon>
        <taxon>Gnathifera</taxon>
        <taxon>Rotifera</taxon>
        <taxon>Eurotatoria</taxon>
        <taxon>Bdelloidea</taxon>
        <taxon>Philodinida</taxon>
        <taxon>Philodinidae</taxon>
        <taxon>Rotaria</taxon>
    </lineage>
</organism>
<sequence length="356" mass="39648">MRASVLAGERLEIPENTPFGFRPLIQKCWAQEPNDRPDSSDLIKLIEGIKTEAVPPIKTFFPTLYMPSGTDRIMCWQPNATADTIVAGGNGHGTTASQLYEPLGLHLGSSSNNLYIGYYGAHNIVRWPLGVTNWTLIAGGITGTCGSTSAMLCYPTTVTIDSMGNLYVADTNNQRMQLFLADSTNGTTIAMTNFPSGVALDGQLNLYKKKEDICNLPPHTGPTILDYGFKILQANLQPYLIASKHWDFFAHSINNEVLVSNQPTLQELINGEHDKNTFNKDLLHISTAKKTHEKTHLTCRYKDQAQHINLDESDQLIMGWFHWCCPKEVINRENTEVLVLILKVARHASVKEHLNL</sequence>
<gene>
    <name evidence="3" type="ORF">KQP761_LOCUS23292</name>
</gene>
<dbReference type="Proteomes" id="UP000663834">
    <property type="component" value="Unassembled WGS sequence"/>
</dbReference>
<reference evidence="3" key="1">
    <citation type="submission" date="2021-02" db="EMBL/GenBank/DDBJ databases">
        <authorList>
            <person name="Nowell W R."/>
        </authorList>
    </citation>
    <scope>NUCLEOTIDE SEQUENCE</scope>
</reference>
<name>A0A816BK15_9BILA</name>
<evidence type="ECO:0000256" key="2">
    <source>
        <dbReference type="PROSITE-ProRule" id="PRU00504"/>
    </source>
</evidence>
<evidence type="ECO:0000313" key="3">
    <source>
        <dbReference type="EMBL" id="CAF1610228.1"/>
    </source>
</evidence>
<dbReference type="PROSITE" id="PS51125">
    <property type="entry name" value="NHL"/>
    <property type="match status" value="1"/>
</dbReference>
<dbReference type="InterPro" id="IPR011009">
    <property type="entry name" value="Kinase-like_dom_sf"/>
</dbReference>
<dbReference type="InterPro" id="IPR001258">
    <property type="entry name" value="NHL_repeat"/>
</dbReference>
<dbReference type="SUPFAM" id="SSF101898">
    <property type="entry name" value="NHL repeat"/>
    <property type="match status" value="1"/>
</dbReference>
<dbReference type="InterPro" id="IPR011042">
    <property type="entry name" value="6-blade_b-propeller_TolB-like"/>
</dbReference>
<dbReference type="AlphaFoldDB" id="A0A816BK15"/>
<dbReference type="EMBL" id="CAJNOW010012451">
    <property type="protein sequence ID" value="CAF1610228.1"/>
    <property type="molecule type" value="Genomic_DNA"/>
</dbReference>
<dbReference type="Gene3D" id="2.120.10.30">
    <property type="entry name" value="TolB, C-terminal domain"/>
    <property type="match status" value="1"/>
</dbReference>
<proteinExistence type="predicted"/>
<accession>A0A816BK15</accession>
<feature type="repeat" description="NHL" evidence="2">
    <location>
        <begin position="139"/>
        <end position="182"/>
    </location>
</feature>
<dbReference type="Gene3D" id="1.10.510.10">
    <property type="entry name" value="Transferase(Phosphotransferase) domain 1"/>
    <property type="match status" value="1"/>
</dbReference>
<dbReference type="Pfam" id="PF01436">
    <property type="entry name" value="NHL"/>
    <property type="match status" value="1"/>
</dbReference>